<proteinExistence type="predicted"/>
<name>A0A8H5AT36_9AGAR</name>
<dbReference type="EMBL" id="JAACJK010000229">
    <property type="protein sequence ID" value="KAF5310416.1"/>
    <property type="molecule type" value="Genomic_DNA"/>
</dbReference>
<dbReference type="OrthoDB" id="428577at2759"/>
<reference evidence="1 2" key="1">
    <citation type="journal article" date="2020" name="ISME J.">
        <title>Uncovering the hidden diversity of litter-decomposition mechanisms in mushroom-forming fungi.</title>
        <authorList>
            <person name="Floudas D."/>
            <person name="Bentzer J."/>
            <person name="Ahren D."/>
            <person name="Johansson T."/>
            <person name="Persson P."/>
            <person name="Tunlid A."/>
        </authorList>
    </citation>
    <scope>NUCLEOTIDE SEQUENCE [LARGE SCALE GENOMIC DNA]</scope>
    <source>
        <strain evidence="1 2">CBS 175.51</strain>
    </source>
</reference>
<protein>
    <submittedName>
        <fullName evidence="1">Uncharacterized protein</fullName>
    </submittedName>
</protein>
<evidence type="ECO:0000313" key="2">
    <source>
        <dbReference type="Proteomes" id="UP000541558"/>
    </source>
</evidence>
<keyword evidence="2" id="KW-1185">Reference proteome</keyword>
<accession>A0A8H5AT36</accession>
<gene>
    <name evidence="1" type="ORF">D9611_012283</name>
</gene>
<organism evidence="1 2">
    <name type="scientific">Ephemerocybe angulata</name>
    <dbReference type="NCBI Taxonomy" id="980116"/>
    <lineage>
        <taxon>Eukaryota</taxon>
        <taxon>Fungi</taxon>
        <taxon>Dikarya</taxon>
        <taxon>Basidiomycota</taxon>
        <taxon>Agaricomycotina</taxon>
        <taxon>Agaricomycetes</taxon>
        <taxon>Agaricomycetidae</taxon>
        <taxon>Agaricales</taxon>
        <taxon>Agaricineae</taxon>
        <taxon>Psathyrellaceae</taxon>
        <taxon>Ephemerocybe</taxon>
    </lineage>
</organism>
<dbReference type="Proteomes" id="UP000541558">
    <property type="component" value="Unassembled WGS sequence"/>
</dbReference>
<dbReference type="AlphaFoldDB" id="A0A8H5AT36"/>
<evidence type="ECO:0000313" key="1">
    <source>
        <dbReference type="EMBL" id="KAF5310416.1"/>
    </source>
</evidence>
<sequence length="244" mass="27206">MKTWGSNFDKPVIYLYPQSAMRISTTFSLVHGWKFSAIYPVVPARTIETGQELKWVVDAEPSGTLTEVGTGLEVSYLYWEAKTTPKELVSPPLLPSPVDGAHFTPNQASMDSKNTVLLAVAKITPYLDGALKALGLHVEARTSFITYWLPSLLKYEYVALRFLPQSLYERGAPLIVEPVPDAVARIFILFKGVKANELAVWSEARELVSEDVGRWTDLVGVDLKKVRDAGLFRVIEWGGMEVFN</sequence>
<comment type="caution">
    <text evidence="1">The sequence shown here is derived from an EMBL/GenBank/DDBJ whole genome shotgun (WGS) entry which is preliminary data.</text>
</comment>